<evidence type="ECO:0000313" key="9">
    <source>
        <dbReference type="EMBL" id="SEG87995.1"/>
    </source>
</evidence>
<name>A0A1H6DTS4_9ACTN</name>
<feature type="compositionally biased region" description="Low complexity" evidence="6">
    <location>
        <begin position="8"/>
        <end position="17"/>
    </location>
</feature>
<feature type="transmembrane region" description="Helical" evidence="7">
    <location>
        <begin position="32"/>
        <end position="50"/>
    </location>
</feature>
<evidence type="ECO:0000256" key="5">
    <source>
        <dbReference type="ARBA" id="ARBA00022777"/>
    </source>
</evidence>
<evidence type="ECO:0000256" key="7">
    <source>
        <dbReference type="SAM" id="Phobius"/>
    </source>
</evidence>
<evidence type="ECO:0000256" key="3">
    <source>
        <dbReference type="ARBA" id="ARBA00022553"/>
    </source>
</evidence>
<keyword evidence="5 9" id="KW-0418">Kinase</keyword>
<evidence type="ECO:0000259" key="8">
    <source>
        <dbReference type="Pfam" id="PF02518"/>
    </source>
</evidence>
<dbReference type="OrthoDB" id="3357461at2"/>
<keyword evidence="7" id="KW-0812">Transmembrane</keyword>
<dbReference type="GO" id="GO:0000160">
    <property type="term" value="P:phosphorelay signal transduction system"/>
    <property type="evidence" value="ECO:0007669"/>
    <property type="project" value="TreeGrafter"/>
</dbReference>
<dbReference type="GO" id="GO:0004673">
    <property type="term" value="F:protein histidine kinase activity"/>
    <property type="evidence" value="ECO:0007669"/>
    <property type="project" value="UniProtKB-EC"/>
</dbReference>
<dbReference type="PANTHER" id="PTHR45436:SF5">
    <property type="entry name" value="SENSOR HISTIDINE KINASE TRCS"/>
    <property type="match status" value="1"/>
</dbReference>
<dbReference type="RefSeq" id="WP_146087597.1">
    <property type="nucleotide sequence ID" value="NZ_FNVO01000021.1"/>
</dbReference>
<reference evidence="10" key="1">
    <citation type="submission" date="2016-10" db="EMBL/GenBank/DDBJ databases">
        <authorList>
            <person name="Varghese N."/>
            <person name="Submissions S."/>
        </authorList>
    </citation>
    <scope>NUCLEOTIDE SEQUENCE [LARGE SCALE GENOMIC DNA]</scope>
    <source>
        <strain evidence="10">DSM 43163</strain>
    </source>
</reference>
<evidence type="ECO:0000256" key="1">
    <source>
        <dbReference type="ARBA" id="ARBA00000085"/>
    </source>
</evidence>
<dbReference type="Proteomes" id="UP000236723">
    <property type="component" value="Unassembled WGS sequence"/>
</dbReference>
<keyword evidence="4" id="KW-0808">Transferase</keyword>
<keyword evidence="3" id="KW-0597">Phosphoprotein</keyword>
<dbReference type="Gene3D" id="3.30.565.10">
    <property type="entry name" value="Histidine kinase-like ATPase, C-terminal domain"/>
    <property type="match status" value="1"/>
</dbReference>
<dbReference type="EC" id="2.7.13.3" evidence="2"/>
<accession>A0A1H6DTS4</accession>
<evidence type="ECO:0000256" key="4">
    <source>
        <dbReference type="ARBA" id="ARBA00022679"/>
    </source>
</evidence>
<comment type="catalytic activity">
    <reaction evidence="1">
        <text>ATP + protein L-histidine = ADP + protein N-phospho-L-histidine.</text>
        <dbReference type="EC" id="2.7.13.3"/>
    </reaction>
</comment>
<dbReference type="Pfam" id="PF02518">
    <property type="entry name" value="HATPase_c"/>
    <property type="match status" value="1"/>
</dbReference>
<evidence type="ECO:0000256" key="2">
    <source>
        <dbReference type="ARBA" id="ARBA00012438"/>
    </source>
</evidence>
<evidence type="ECO:0000256" key="6">
    <source>
        <dbReference type="SAM" id="MobiDB-lite"/>
    </source>
</evidence>
<dbReference type="SUPFAM" id="SSF55874">
    <property type="entry name" value="ATPase domain of HSP90 chaperone/DNA topoisomerase II/histidine kinase"/>
    <property type="match status" value="1"/>
</dbReference>
<keyword evidence="10" id="KW-1185">Reference proteome</keyword>
<sequence>MKVTMDLPSPASASPPAEESPPPSTRRPRPTGLLAAGGVLALAAAMAALYRRAGWVVPAALALMAVAAVGGWWLILRHNARDARLSAAIGDRDARWRAFHEERMQTVAAALDQLAGRLEAVLQGQQAPPPGETGLEPQLADQLEHVVRLVAAEAERQRTRELNRVDAITGAVVATTQDLMAGALRVQAEAAAMQRRHSADPDVLDTGNKVDHAAAQLQRMAQGLAVLCGRHPGQQWPDLPLVEAVRAAQGRIVAFERVHVVGDPLLGIASVAAEALIHLLAELLANATQSSTPADMVDVRVRGVRDGAVVEIDDCGLGMDPHTLMLQREIASGRRPVGLADLGATPQRGLAVVGEYARRHGFGVELRESMFRGIQAVVWVPGELTVTVDPAAALGDPAPARPPYPDRPGADEHGPVLERGNQAPGDPSARTSGPARPAREELPQRRARRHRSAPSGPGPGLLPHATGAVSRETPDEAAEWAGRYFGATGDLDTGDLDPSDLDTGVGGADADADTDADADSPEHKER</sequence>
<evidence type="ECO:0000313" key="10">
    <source>
        <dbReference type="Proteomes" id="UP000236723"/>
    </source>
</evidence>
<organism evidence="9 10">
    <name type="scientific">Thermomonospora echinospora</name>
    <dbReference type="NCBI Taxonomy" id="1992"/>
    <lineage>
        <taxon>Bacteria</taxon>
        <taxon>Bacillati</taxon>
        <taxon>Actinomycetota</taxon>
        <taxon>Actinomycetes</taxon>
        <taxon>Streptosporangiales</taxon>
        <taxon>Thermomonosporaceae</taxon>
        <taxon>Thermomonospora</taxon>
    </lineage>
</organism>
<dbReference type="GO" id="GO:0005886">
    <property type="term" value="C:plasma membrane"/>
    <property type="evidence" value="ECO:0007669"/>
    <property type="project" value="TreeGrafter"/>
</dbReference>
<keyword evidence="7" id="KW-0472">Membrane</keyword>
<dbReference type="PANTHER" id="PTHR45436">
    <property type="entry name" value="SENSOR HISTIDINE KINASE YKOH"/>
    <property type="match status" value="1"/>
</dbReference>
<feature type="region of interest" description="Disordered" evidence="6">
    <location>
        <begin position="1"/>
        <end position="31"/>
    </location>
</feature>
<dbReference type="InterPro" id="IPR050428">
    <property type="entry name" value="TCS_sensor_his_kinase"/>
</dbReference>
<feature type="region of interest" description="Disordered" evidence="6">
    <location>
        <begin position="393"/>
        <end position="526"/>
    </location>
</feature>
<feature type="domain" description="Histidine kinase/HSP90-like ATPase" evidence="8">
    <location>
        <begin position="274"/>
        <end position="381"/>
    </location>
</feature>
<dbReference type="InterPro" id="IPR036890">
    <property type="entry name" value="HATPase_C_sf"/>
</dbReference>
<feature type="transmembrane region" description="Helical" evidence="7">
    <location>
        <begin position="56"/>
        <end position="76"/>
    </location>
</feature>
<keyword evidence="7" id="KW-1133">Transmembrane helix</keyword>
<feature type="compositionally biased region" description="Acidic residues" evidence="6">
    <location>
        <begin position="510"/>
        <end position="519"/>
    </location>
</feature>
<dbReference type="InterPro" id="IPR003594">
    <property type="entry name" value="HATPase_dom"/>
</dbReference>
<protein>
    <recommendedName>
        <fullName evidence="2">histidine kinase</fullName>
        <ecNumber evidence="2">2.7.13.3</ecNumber>
    </recommendedName>
</protein>
<dbReference type="AlphaFoldDB" id="A0A1H6DTS4"/>
<gene>
    <name evidence="9" type="ORF">SAMN04489712_12154</name>
</gene>
<dbReference type="EMBL" id="FNVO01000021">
    <property type="protein sequence ID" value="SEG87995.1"/>
    <property type="molecule type" value="Genomic_DNA"/>
</dbReference>
<proteinExistence type="predicted"/>